<dbReference type="Gene3D" id="1.25.10.10">
    <property type="entry name" value="Leucine-rich Repeat Variant"/>
    <property type="match status" value="2"/>
</dbReference>
<keyword evidence="6" id="KW-1185">Reference proteome</keyword>
<keyword evidence="2" id="KW-0539">Nucleus</keyword>
<dbReference type="GO" id="GO:0016180">
    <property type="term" value="P:snRNA processing"/>
    <property type="evidence" value="ECO:0007669"/>
    <property type="project" value="TreeGrafter"/>
</dbReference>
<feature type="domain" description="INTS4 8 helical bundle" evidence="3">
    <location>
        <begin position="615"/>
        <end position="821"/>
    </location>
</feature>
<dbReference type="PANTHER" id="PTHR20938:SF0">
    <property type="entry name" value="INTEGRATOR COMPLEX SUBUNIT 4"/>
    <property type="match status" value="1"/>
</dbReference>
<evidence type="ECO:0000256" key="2">
    <source>
        <dbReference type="ARBA" id="ARBA00023242"/>
    </source>
</evidence>
<sequence>MAAVLKKRALAEYNKSFQDGPPTKKLHLVKKPLIGSSAAAFVGLLEKCKSSDEALQLLLRISDCLQFQESDVEEAIKKLSEHFQSEEEAVVRVKILWLFCDIGLECPGANLNNLIDETAHLIKNETSHKVIAQGIATLLKLGNKLSDDKILMMRLVAVAKDNLKDTSHQVKCRCLQLISELYPIHPESERTTEMTTEADAIVKLLGDYSHAEDARVRSGAFQSLLTMHERGQTLSAALYDLVCIALTDDYEIVREVALKLVWVLGNKYPENTITLCDGETTMRLVDDAFVRICSAVNDLCMQVRALACTLLGTTRAVSDRFLLQTLDKQLMSNMKKKRTAHERGAELVRSGAWASGRRWADDAPGQLLHSATVQLLPGGAAGAFVHGLEDELMEVRTAAVDAVCQLSMENAVFATTSLDFLVDMFNDEIEDVRLRAIDSLTRISHHIVLREDQLETILGALEDYSMDVREGLHRMLGSCTVASKTCLEMCIDKILENLKRYPQDKRSTFRCVQRLGSSHAALVLPLTTRLLAVHPFFDMPEPDVEDPAYMCVLILVLNAAQHCTTMLPLFEEHTIKHYTYLRDTMPHLVPYLPIGDAQQSSAEKIESAMDDSAVRRFFDSVLQHIDNVTLSTNVRLNMLQSAEEQLNKLAEMEPAVSGAAQFTSVFARCVLALNTALHSTNGPPSHALAHLTTDCLRLQHQFSGVSEQENACVWQLALRVSAARLCAAASPTPAVPPTHVAVGATPASAGQAAALSAAAALTHHAELLDRLLASAGVEPDPFTIAVFRQLSMNADHKPAALARAVLPLLQAAPMPVIPKPNIKIRMCTATILEPAADNDTVVRFSAGLVAGVALEAEVLRVRVPGHLRVRVAYPDTRVHALVPHKDHLRPLDHQNINEDGTQNVRLLTKVLISHGVWTEPCGVDISVCLAVEEGGSREPAQLIELCRPVRVTVAPKPIKRGI</sequence>
<evidence type="ECO:0008006" key="7">
    <source>
        <dbReference type="Google" id="ProtNLM"/>
    </source>
</evidence>
<reference evidence="5" key="1">
    <citation type="submission" date="2023-03" db="EMBL/GenBank/DDBJ databases">
        <title>Chromosome-level genomes of two armyworms, Mythimna separata and Mythimna loreyi, provide insights into the biosynthesis and reception of sex pheromones.</title>
        <authorList>
            <person name="Zhao H."/>
        </authorList>
    </citation>
    <scope>NUCLEOTIDE SEQUENCE</scope>
    <source>
        <strain evidence="5">BeijingLab</strain>
        <tissue evidence="5">Pupa</tissue>
    </source>
</reference>
<dbReference type="InterPro" id="IPR057412">
    <property type="entry name" value="INTS4_C"/>
</dbReference>
<dbReference type="InterPro" id="IPR016024">
    <property type="entry name" value="ARM-type_fold"/>
</dbReference>
<evidence type="ECO:0000313" key="6">
    <source>
        <dbReference type="Proteomes" id="UP001231518"/>
    </source>
</evidence>
<dbReference type="PANTHER" id="PTHR20938">
    <property type="entry name" value="INTEGRATOR COMPLEX SUBUNIT 4"/>
    <property type="match status" value="1"/>
</dbReference>
<dbReference type="InterPro" id="IPR056235">
    <property type="entry name" value="INTS4_8HBD"/>
</dbReference>
<evidence type="ECO:0000313" key="5">
    <source>
        <dbReference type="EMBL" id="KAJ8733855.1"/>
    </source>
</evidence>
<evidence type="ECO:0000259" key="4">
    <source>
        <dbReference type="Pfam" id="PF25458"/>
    </source>
</evidence>
<accession>A0AAD8DYZ0</accession>
<dbReference type="Proteomes" id="UP001231518">
    <property type="component" value="Chromosome 5"/>
</dbReference>
<gene>
    <name evidence="5" type="ORF">PYW07_014406</name>
</gene>
<organism evidence="5 6">
    <name type="scientific">Mythimna separata</name>
    <name type="common">Oriental armyworm</name>
    <name type="synonym">Pseudaletia separata</name>
    <dbReference type="NCBI Taxonomy" id="271217"/>
    <lineage>
        <taxon>Eukaryota</taxon>
        <taxon>Metazoa</taxon>
        <taxon>Ecdysozoa</taxon>
        <taxon>Arthropoda</taxon>
        <taxon>Hexapoda</taxon>
        <taxon>Insecta</taxon>
        <taxon>Pterygota</taxon>
        <taxon>Neoptera</taxon>
        <taxon>Endopterygota</taxon>
        <taxon>Lepidoptera</taxon>
        <taxon>Glossata</taxon>
        <taxon>Ditrysia</taxon>
        <taxon>Noctuoidea</taxon>
        <taxon>Noctuidae</taxon>
        <taxon>Noctuinae</taxon>
        <taxon>Hadenini</taxon>
        <taxon>Mythimna</taxon>
    </lineage>
</organism>
<dbReference type="InterPro" id="IPR011989">
    <property type="entry name" value="ARM-like"/>
</dbReference>
<evidence type="ECO:0000259" key="3">
    <source>
        <dbReference type="Pfam" id="PF24493"/>
    </source>
</evidence>
<dbReference type="GO" id="GO:0032039">
    <property type="term" value="C:integrator complex"/>
    <property type="evidence" value="ECO:0007669"/>
    <property type="project" value="TreeGrafter"/>
</dbReference>
<comment type="subcellular location">
    <subcellularLocation>
        <location evidence="1">Nucleus</location>
    </subcellularLocation>
</comment>
<feature type="domain" description="Integrator complex subunit 4/Protein SIEL C-terminal Ig-like" evidence="4">
    <location>
        <begin position="830"/>
        <end position="957"/>
    </location>
</feature>
<evidence type="ECO:0000256" key="1">
    <source>
        <dbReference type="ARBA" id="ARBA00004123"/>
    </source>
</evidence>
<proteinExistence type="predicted"/>
<dbReference type="Pfam" id="PF24493">
    <property type="entry name" value="INTS4_8HBD"/>
    <property type="match status" value="1"/>
</dbReference>
<dbReference type="EMBL" id="JARGEI010000003">
    <property type="protein sequence ID" value="KAJ8733855.1"/>
    <property type="molecule type" value="Genomic_DNA"/>
</dbReference>
<protein>
    <recommendedName>
        <fullName evidence="7">Integrator complex subunit 4</fullName>
    </recommendedName>
</protein>
<dbReference type="Pfam" id="PF25458">
    <property type="entry name" value="INTS4_C"/>
    <property type="match status" value="1"/>
</dbReference>
<dbReference type="SUPFAM" id="SSF48371">
    <property type="entry name" value="ARM repeat"/>
    <property type="match status" value="1"/>
</dbReference>
<comment type="caution">
    <text evidence="5">The sequence shown here is derived from an EMBL/GenBank/DDBJ whole genome shotgun (WGS) entry which is preliminary data.</text>
</comment>
<dbReference type="AlphaFoldDB" id="A0AAD8DYZ0"/>
<name>A0AAD8DYZ0_MYTSE</name>